<dbReference type="SUPFAM" id="SSF46689">
    <property type="entry name" value="Homeodomain-like"/>
    <property type="match status" value="1"/>
</dbReference>
<dbReference type="RefSeq" id="WP_073199851.1">
    <property type="nucleotide sequence ID" value="NZ_FRBN01000023.1"/>
</dbReference>
<dbReference type="Proteomes" id="UP000184191">
    <property type="component" value="Unassembled WGS sequence"/>
</dbReference>
<protein>
    <submittedName>
        <fullName evidence="1">Transcriptional regulator, TetR family</fullName>
    </submittedName>
</protein>
<dbReference type="OrthoDB" id="3218408at2"/>
<dbReference type="InterPro" id="IPR009057">
    <property type="entry name" value="Homeodomain-like_sf"/>
</dbReference>
<keyword evidence="2" id="KW-1185">Reference proteome</keyword>
<organism evidence="1 2">
    <name type="scientific">Roseovarius marisflavi</name>
    <dbReference type="NCBI Taxonomy" id="1054996"/>
    <lineage>
        <taxon>Bacteria</taxon>
        <taxon>Pseudomonadati</taxon>
        <taxon>Pseudomonadota</taxon>
        <taxon>Alphaproteobacteria</taxon>
        <taxon>Rhodobacterales</taxon>
        <taxon>Roseobacteraceae</taxon>
        <taxon>Roseovarius</taxon>
    </lineage>
</organism>
<evidence type="ECO:0000313" key="2">
    <source>
        <dbReference type="Proteomes" id="UP000184191"/>
    </source>
</evidence>
<accession>A0A1M7C8G2</accession>
<dbReference type="EMBL" id="FRBN01000023">
    <property type="protein sequence ID" value="SHL63159.1"/>
    <property type="molecule type" value="Genomic_DNA"/>
</dbReference>
<proteinExistence type="predicted"/>
<sequence length="186" mass="19862">MNTQRRPRLNRTDWLVAGLSALCDEGPGALGAEPLARRVGATKGSFYWHFTDVPAYNLALLDLWEAAARHALATCAEADATDATRLRATAQMIAATSSSDTPALRAEPAIRAWARDDTGCATVVAEVDEARLQQLRGLLSACGIDNGEMARIIYASAIGMEDLHDRDAAQNSDAIGSLVDLVLALR</sequence>
<dbReference type="AlphaFoldDB" id="A0A1M7C8G2"/>
<dbReference type="Gene3D" id="1.10.357.10">
    <property type="entry name" value="Tetracycline Repressor, domain 2"/>
    <property type="match status" value="1"/>
</dbReference>
<evidence type="ECO:0000313" key="1">
    <source>
        <dbReference type="EMBL" id="SHL63159.1"/>
    </source>
</evidence>
<name>A0A1M7C8G2_9RHOB</name>
<dbReference type="STRING" id="1054996.SAMN05444414_12359"/>
<reference evidence="2" key="1">
    <citation type="submission" date="2016-11" db="EMBL/GenBank/DDBJ databases">
        <authorList>
            <person name="Varghese N."/>
            <person name="Submissions S."/>
        </authorList>
    </citation>
    <scope>NUCLEOTIDE SEQUENCE [LARGE SCALE GENOMIC DNA]</scope>
    <source>
        <strain evidence="2">DSM 29327</strain>
    </source>
</reference>
<gene>
    <name evidence="1" type="ORF">SAMN05444414_12359</name>
</gene>